<feature type="signal peptide" evidence="2">
    <location>
        <begin position="1"/>
        <end position="20"/>
    </location>
</feature>
<name>A0ABU8ZNB6_9BIFI</name>
<feature type="region of interest" description="Disordered" evidence="1">
    <location>
        <begin position="110"/>
        <end position="135"/>
    </location>
</feature>
<evidence type="ECO:0000256" key="2">
    <source>
        <dbReference type="SAM" id="SignalP"/>
    </source>
</evidence>
<evidence type="ECO:0000313" key="4">
    <source>
        <dbReference type="Proteomes" id="UP001373159"/>
    </source>
</evidence>
<comment type="caution">
    <text evidence="3">The sequence shown here is derived from an EMBL/GenBank/DDBJ whole genome shotgun (WGS) entry which is preliminary data.</text>
</comment>
<accession>A0ABU8ZNB6</accession>
<organism evidence="3 4">
    <name type="scientific">Bifidobacterium favimelis</name>
    <dbReference type="NCBI Taxonomy" id="3122979"/>
    <lineage>
        <taxon>Bacteria</taxon>
        <taxon>Bacillati</taxon>
        <taxon>Actinomycetota</taxon>
        <taxon>Actinomycetes</taxon>
        <taxon>Bifidobacteriales</taxon>
        <taxon>Bifidobacteriaceae</taxon>
        <taxon>Bifidobacterium</taxon>
    </lineage>
</organism>
<keyword evidence="2" id="KW-0732">Signal</keyword>
<proteinExistence type="predicted"/>
<feature type="region of interest" description="Disordered" evidence="1">
    <location>
        <begin position="24"/>
        <end position="54"/>
    </location>
</feature>
<evidence type="ECO:0000313" key="3">
    <source>
        <dbReference type="EMBL" id="MEK0306485.1"/>
    </source>
</evidence>
<dbReference type="EMBL" id="JBANBB010000001">
    <property type="protein sequence ID" value="MEK0306485.1"/>
    <property type="molecule type" value="Genomic_DNA"/>
</dbReference>
<reference evidence="3 4" key="1">
    <citation type="submission" date="2024-02" db="EMBL/GenBank/DDBJ databases">
        <title>Bifidobacterium honeyensis sp. nov., isolated from the comb honey.</title>
        <authorList>
            <person name="Liu W."/>
            <person name="Li Y."/>
        </authorList>
    </citation>
    <scope>NUCLEOTIDE SEQUENCE [LARGE SCALE GENOMIC DNA]</scope>
    <source>
        <strain evidence="3 4">IMAU50988</strain>
    </source>
</reference>
<dbReference type="Proteomes" id="UP001373159">
    <property type="component" value="Unassembled WGS sequence"/>
</dbReference>
<keyword evidence="4" id="KW-1185">Reference proteome</keyword>
<dbReference type="RefSeq" id="WP_340469008.1">
    <property type="nucleotide sequence ID" value="NZ_JBANBB010000001.1"/>
</dbReference>
<dbReference type="PROSITE" id="PS51257">
    <property type="entry name" value="PROKAR_LIPOPROTEIN"/>
    <property type="match status" value="1"/>
</dbReference>
<evidence type="ECO:0000256" key="1">
    <source>
        <dbReference type="SAM" id="MobiDB-lite"/>
    </source>
</evidence>
<feature type="chain" id="PRO_5045884777" description="Lipoprotein" evidence="2">
    <location>
        <begin position="21"/>
        <end position="221"/>
    </location>
</feature>
<sequence length="221" mass="23641">MKRGIAALVAVAALSVGLSACGGSSSTSSSPVSSSTPTVVHSPNKTAPQNPNKKEFDLKTLVGQKWSDASAKLTANEWMPTDYVIKTDDGKMVFAKSNWTVTAISDDPKPIISLRHDTSTPQPSSATPADPRKSALEQKLSPAAALGACRQYGKRQYPYGFKTHDILGVIQDFTPKDDNTWFYKATADVTNQYGAKAKGLTYECTVTGTTEAPQVVGFNVY</sequence>
<feature type="compositionally biased region" description="Low complexity" evidence="1">
    <location>
        <begin position="24"/>
        <end position="43"/>
    </location>
</feature>
<gene>
    <name evidence="3" type="ORF">V8P97_03240</name>
</gene>
<evidence type="ECO:0008006" key="5">
    <source>
        <dbReference type="Google" id="ProtNLM"/>
    </source>
</evidence>
<protein>
    <recommendedName>
        <fullName evidence="5">Lipoprotein</fullName>
    </recommendedName>
</protein>